<keyword evidence="5" id="KW-1185">Reference proteome</keyword>
<proteinExistence type="inferred from homology"/>
<sequence>MDAIKKKMQSLKTETDNLFQQISSLEGETKQANDVANQCECDIRDISKRITCLESDYDDTNDKLTATITSLEEKEKNLKTTEEEADSALADTVTKLALASKEADSILKKVKYFESKTMRNEVEIEELDKTLRETKKMANDSEQKLDEMTRRLGVQEEECKRSTERAETSESKIVELEEELATVGENMKQLEISAEKAQQREEKLKEQIHALITKLKMAEARYEYGEMNITKLNHRIDDIEDDIYREKLKIKKVSDELDDTFDDMLSNY</sequence>
<name>A0A7R8D1U1_LEPSM</name>
<accession>A0A7R8D1U1</accession>
<dbReference type="FunFam" id="1.20.5.340:FF:000001">
    <property type="entry name" value="Tropomyosin alpha-1 chain isoform 2"/>
    <property type="match status" value="1"/>
</dbReference>
<evidence type="ECO:0000313" key="4">
    <source>
        <dbReference type="EMBL" id="CAF2999097.1"/>
    </source>
</evidence>
<evidence type="ECO:0000256" key="2">
    <source>
        <dbReference type="ARBA" id="ARBA00011738"/>
    </source>
</evidence>
<dbReference type="EMBL" id="HG994586">
    <property type="protein sequence ID" value="CAF2999097.1"/>
    <property type="molecule type" value="Genomic_DNA"/>
</dbReference>
<dbReference type="Gene3D" id="1.20.5.340">
    <property type="match status" value="1"/>
</dbReference>
<comment type="subunit">
    <text evidence="2">Homodimer.</text>
</comment>
<dbReference type="AlphaFoldDB" id="A0A7R8D1U1"/>
<keyword evidence="3" id="KW-0175">Coiled coil</keyword>
<organism evidence="4 5">
    <name type="scientific">Lepeophtheirus salmonis</name>
    <name type="common">Salmon louse</name>
    <name type="synonym">Caligus salmonis</name>
    <dbReference type="NCBI Taxonomy" id="72036"/>
    <lineage>
        <taxon>Eukaryota</taxon>
        <taxon>Metazoa</taxon>
        <taxon>Ecdysozoa</taxon>
        <taxon>Arthropoda</taxon>
        <taxon>Crustacea</taxon>
        <taxon>Multicrustacea</taxon>
        <taxon>Hexanauplia</taxon>
        <taxon>Copepoda</taxon>
        <taxon>Siphonostomatoida</taxon>
        <taxon>Caligidae</taxon>
        <taxon>Lepeophtheirus</taxon>
    </lineage>
</organism>
<dbReference type="PRINTS" id="PR00194">
    <property type="entry name" value="TROPOMYOSIN"/>
</dbReference>
<protein>
    <submittedName>
        <fullName evidence="4">TPM1</fullName>
    </submittedName>
</protein>
<evidence type="ECO:0000313" key="5">
    <source>
        <dbReference type="Proteomes" id="UP000675881"/>
    </source>
</evidence>
<dbReference type="Pfam" id="PF00261">
    <property type="entry name" value="Tropomyosin"/>
    <property type="match status" value="1"/>
</dbReference>
<gene>
    <name evidence="4" type="ORF">LSAA_13321</name>
</gene>
<dbReference type="OrthoDB" id="128924at2759"/>
<dbReference type="Proteomes" id="UP000675881">
    <property type="component" value="Chromosome 7"/>
</dbReference>
<dbReference type="Gene3D" id="1.20.5.170">
    <property type="match status" value="1"/>
</dbReference>
<dbReference type="PANTHER" id="PTHR19269">
    <property type="entry name" value="TROPOMYOSIN"/>
    <property type="match status" value="1"/>
</dbReference>
<evidence type="ECO:0000256" key="1">
    <source>
        <dbReference type="ARBA" id="ARBA00009036"/>
    </source>
</evidence>
<comment type="similarity">
    <text evidence="1">Belongs to the tropomyosin family.</text>
</comment>
<evidence type="ECO:0000256" key="3">
    <source>
        <dbReference type="ARBA" id="ARBA00023054"/>
    </source>
</evidence>
<reference evidence="4" key="1">
    <citation type="submission" date="2021-02" db="EMBL/GenBank/DDBJ databases">
        <authorList>
            <person name="Bekaert M."/>
        </authorList>
    </citation>
    <scope>NUCLEOTIDE SEQUENCE</scope>
    <source>
        <strain evidence="4">IoA-00</strain>
    </source>
</reference>
<dbReference type="SUPFAM" id="SSF57997">
    <property type="entry name" value="Tropomyosin"/>
    <property type="match status" value="1"/>
</dbReference>
<dbReference type="InterPro" id="IPR000533">
    <property type="entry name" value="Tropomyosin"/>
</dbReference>